<keyword evidence="2" id="KW-1185">Reference proteome</keyword>
<name>A0A9P7Y606_9FUNG</name>
<dbReference type="OrthoDB" id="432528at2759"/>
<dbReference type="InterPro" id="IPR015915">
    <property type="entry name" value="Kelch-typ_b-propeller"/>
</dbReference>
<dbReference type="Proteomes" id="UP000707451">
    <property type="component" value="Unassembled WGS sequence"/>
</dbReference>
<evidence type="ECO:0000313" key="1">
    <source>
        <dbReference type="EMBL" id="KAG9072224.1"/>
    </source>
</evidence>
<sequence>MVVFGGQDFTDVPLSSIYLLDLKTLVWTRGVDADPSQKRLNMACTVAGDNFIAWGGDSYPTRVGPIGTLIIYNLKINQWTAQFSIWQGRQADATADAA</sequence>
<accession>A0A9P7Y606</accession>
<evidence type="ECO:0008006" key="3">
    <source>
        <dbReference type="Google" id="ProtNLM"/>
    </source>
</evidence>
<gene>
    <name evidence="1" type="ORF">KI688_006448</name>
</gene>
<protein>
    <recommendedName>
        <fullName evidence="3">Galactose oxidase</fullName>
    </recommendedName>
</protein>
<organism evidence="1 2">
    <name type="scientific">Linnemannia hyalina</name>
    <dbReference type="NCBI Taxonomy" id="64524"/>
    <lineage>
        <taxon>Eukaryota</taxon>
        <taxon>Fungi</taxon>
        <taxon>Fungi incertae sedis</taxon>
        <taxon>Mucoromycota</taxon>
        <taxon>Mortierellomycotina</taxon>
        <taxon>Mortierellomycetes</taxon>
        <taxon>Mortierellales</taxon>
        <taxon>Mortierellaceae</taxon>
        <taxon>Linnemannia</taxon>
    </lineage>
</organism>
<proteinExistence type="predicted"/>
<dbReference type="Pfam" id="PF01344">
    <property type="entry name" value="Kelch_1"/>
    <property type="match status" value="1"/>
</dbReference>
<evidence type="ECO:0000313" key="2">
    <source>
        <dbReference type="Proteomes" id="UP000707451"/>
    </source>
</evidence>
<dbReference type="SUPFAM" id="SSF117281">
    <property type="entry name" value="Kelch motif"/>
    <property type="match status" value="1"/>
</dbReference>
<dbReference type="EMBL" id="JAHRHY010000002">
    <property type="protein sequence ID" value="KAG9072224.1"/>
    <property type="molecule type" value="Genomic_DNA"/>
</dbReference>
<dbReference type="Gene3D" id="2.120.10.80">
    <property type="entry name" value="Kelch-type beta propeller"/>
    <property type="match status" value="1"/>
</dbReference>
<dbReference type="InterPro" id="IPR006652">
    <property type="entry name" value="Kelch_1"/>
</dbReference>
<reference evidence="1" key="1">
    <citation type="submission" date="2021-06" db="EMBL/GenBank/DDBJ databases">
        <title>Genome Sequence of Mortierella hyaline Strain SCG-10, a Cold-Adapted, Nitrate-Reducing Fungus Isolated from Soil in Minnesota, USA.</title>
        <authorList>
            <person name="Aldossari N."/>
        </authorList>
    </citation>
    <scope>NUCLEOTIDE SEQUENCE</scope>
    <source>
        <strain evidence="1">SCG-10</strain>
    </source>
</reference>
<comment type="caution">
    <text evidence="1">The sequence shown here is derived from an EMBL/GenBank/DDBJ whole genome shotgun (WGS) entry which is preliminary data.</text>
</comment>
<dbReference type="AlphaFoldDB" id="A0A9P7Y606"/>